<dbReference type="RefSeq" id="XP_052743179.1">
    <property type="nucleotide sequence ID" value="XM_052887219.1"/>
</dbReference>
<feature type="region of interest" description="Disordered" evidence="1">
    <location>
        <begin position="66"/>
        <end position="177"/>
    </location>
</feature>
<evidence type="ECO:0000313" key="2">
    <source>
        <dbReference type="Proteomes" id="UP001652582"/>
    </source>
</evidence>
<dbReference type="Proteomes" id="UP001652582">
    <property type="component" value="Chromosome 18"/>
</dbReference>
<dbReference type="RefSeq" id="XP_023946130.2">
    <property type="nucleotide sequence ID" value="XM_024090362.2"/>
</dbReference>
<dbReference type="OrthoDB" id="7335059at2759"/>
<feature type="region of interest" description="Disordered" evidence="1">
    <location>
        <begin position="1"/>
        <end position="35"/>
    </location>
</feature>
<evidence type="ECO:0000313" key="5">
    <source>
        <dbReference type="RefSeq" id="XP_052743179.1"/>
    </source>
</evidence>
<feature type="compositionally biased region" description="Polar residues" evidence="1">
    <location>
        <begin position="210"/>
        <end position="221"/>
    </location>
</feature>
<accession>A0A6J1NEF1</accession>
<evidence type="ECO:0000256" key="1">
    <source>
        <dbReference type="SAM" id="MobiDB-lite"/>
    </source>
</evidence>
<dbReference type="RefSeq" id="XP_052743178.1">
    <property type="nucleotide sequence ID" value="XM_052887218.1"/>
</dbReference>
<keyword evidence="2" id="KW-1185">Reference proteome</keyword>
<evidence type="ECO:0000313" key="3">
    <source>
        <dbReference type="RefSeq" id="XP_023946130.2"/>
    </source>
</evidence>
<feature type="compositionally biased region" description="Low complexity" evidence="1">
    <location>
        <begin position="715"/>
        <end position="737"/>
    </location>
</feature>
<name>A0A6J1NEF1_BICAN</name>
<feature type="compositionally biased region" description="Polar residues" evidence="1">
    <location>
        <begin position="875"/>
        <end position="889"/>
    </location>
</feature>
<feature type="region of interest" description="Disordered" evidence="1">
    <location>
        <begin position="871"/>
        <end position="898"/>
    </location>
</feature>
<reference evidence="3 4" key="1">
    <citation type="submission" date="2025-05" db="UniProtKB">
        <authorList>
            <consortium name="RefSeq"/>
        </authorList>
    </citation>
    <scope>IDENTIFICATION</scope>
</reference>
<feature type="compositionally biased region" description="Basic and acidic residues" evidence="1">
    <location>
        <begin position="1017"/>
        <end position="1034"/>
    </location>
</feature>
<feature type="compositionally biased region" description="Basic and acidic residues" evidence="1">
    <location>
        <begin position="929"/>
        <end position="991"/>
    </location>
</feature>
<feature type="compositionally biased region" description="Gly residues" evidence="1">
    <location>
        <begin position="7"/>
        <end position="28"/>
    </location>
</feature>
<feature type="compositionally biased region" description="Polar residues" evidence="1">
    <location>
        <begin position="663"/>
        <end position="696"/>
    </location>
</feature>
<feature type="region of interest" description="Disordered" evidence="1">
    <location>
        <begin position="189"/>
        <end position="221"/>
    </location>
</feature>
<protein>
    <submittedName>
        <fullName evidence="3 4">Bromodomain-containing protein DDB_G0270170</fullName>
    </submittedName>
</protein>
<evidence type="ECO:0000313" key="4">
    <source>
        <dbReference type="RefSeq" id="XP_052743178.1"/>
    </source>
</evidence>
<sequence length="1065" mass="119859">MNRGRGGKFGGPRGGGRGGGGARGGGNQSGPVYSDSLRDLDIELELLKRKRQIIEQEQNMLDRFANNTNNYSSNYSNQQSSNNYSSNINSRQYDNKQPFYNQPGPSYSSAYSNTPRLGNSDTRPQGVKRQQVWENPSPPKRFNAPQRINPWQNQDPMPEYRPVNQGPPQPKNFSSQNRASMNLKPSIGQRITTKYNPPPERKNFKPSKVTKPNQKSNNPTYYTSEQTKMLIDETNKLIAHTNSMMQKPTTKFQNPKPKFQNPKPKFQNPNPIPAGQVIPKKLNAKTDIGDNILQDTILRPNIQPFGQVKGRLELALGTILKGVKELCADDDTFEFFNLPFIQRTIKQIIRKRIRDIMMNKPVVNSTEVVNRYRQQYPKKTDSEILKIAQDADTYYKKNRGLLHLIESDDPEQFFNMNLQRILSYKLDDLFEDVRNVYTKRVYNIDDIVQKFANESELPKKDENQDNKTVETDATEEMKDTDMEKITDDDKVTDGEKVADEKKVTDEEKISGEKVSGGNSETDENKDIDVQKNTKKENNNEEEKDNKDNGETKSQPNTQECTNTLVKEIMEEYELKNPKTKHYFDLADKIIEQRLPSLLPKYKGTILSILCTNKEFVSFQALLHREKNEMYRQQRLKRNSQNVITLDDDDDDDKKASVSLKPETASSVKTETATSSSSKIDQQATAVITSVTPSKPTTPAEEPSTPGKSTDTAPISTTPTAKPSVTPKPATPTTAKSSMAPVKDAEKNIPSTPKAAAKDILYVKLIGRPELPARAVIYEFLNKFKPNSIKKHKSINNLLVVGFVDKEGYEKILSATESVVGDSTLTIKASEQVITTPIQNKSGQPVNKTPINKTPITNKNITTDKVIKTPIKTEEQITNNDKTPVQTEAKSTTDEARDNTEEILSELDSQINDLLTSIRNTDEENDDLKEEEKNNPEENSTDVDKMDTGAEPDCDKGEVTKKSDEKSDEITDENKEKETDDIKSDQNDEKPTSDLIENTEIDKSDKNNMGTIMEVDDENKTKAATEAVKGVKESGRATPTRSSSRLANVTPSTIKTRRASRLANNN</sequence>
<organism evidence="2 3">
    <name type="scientific">Bicyclus anynana</name>
    <name type="common">Squinting bush brown butterfly</name>
    <dbReference type="NCBI Taxonomy" id="110368"/>
    <lineage>
        <taxon>Eukaryota</taxon>
        <taxon>Metazoa</taxon>
        <taxon>Ecdysozoa</taxon>
        <taxon>Arthropoda</taxon>
        <taxon>Hexapoda</taxon>
        <taxon>Insecta</taxon>
        <taxon>Pterygota</taxon>
        <taxon>Neoptera</taxon>
        <taxon>Endopterygota</taxon>
        <taxon>Lepidoptera</taxon>
        <taxon>Glossata</taxon>
        <taxon>Ditrysia</taxon>
        <taxon>Papilionoidea</taxon>
        <taxon>Nymphalidae</taxon>
        <taxon>Satyrinae</taxon>
        <taxon>Satyrini</taxon>
        <taxon>Mycalesina</taxon>
        <taxon>Bicyclus</taxon>
    </lineage>
</organism>
<proteinExistence type="predicted"/>
<dbReference type="GeneID" id="112051640"/>
<dbReference type="AlphaFoldDB" id="A0A6J1NEF1"/>
<feature type="compositionally biased region" description="Polar residues" evidence="1">
    <location>
        <begin position="705"/>
        <end position="714"/>
    </location>
</feature>
<gene>
    <name evidence="3 4 5" type="primary">LOC112051640</name>
</gene>
<feature type="compositionally biased region" description="Basic and acidic residues" evidence="1">
    <location>
        <begin position="522"/>
        <end position="550"/>
    </location>
</feature>
<feature type="region of interest" description="Disordered" evidence="1">
    <location>
        <begin position="641"/>
        <end position="749"/>
    </location>
</feature>
<feature type="compositionally biased region" description="Polar residues" evidence="1">
    <location>
        <begin position="98"/>
        <end position="123"/>
    </location>
</feature>
<feature type="compositionally biased region" description="Basic and acidic residues" evidence="1">
    <location>
        <begin position="456"/>
        <end position="511"/>
    </location>
</feature>
<feature type="region of interest" description="Disordered" evidence="1">
    <location>
        <begin position="455"/>
        <end position="560"/>
    </location>
</feature>
<feature type="compositionally biased region" description="Low complexity" evidence="1">
    <location>
        <begin position="66"/>
        <end position="92"/>
    </location>
</feature>
<dbReference type="KEGG" id="bany:112051640"/>
<feature type="region of interest" description="Disordered" evidence="1">
    <location>
        <begin position="921"/>
        <end position="1065"/>
    </location>
</feature>
<feature type="compositionally biased region" description="Polar residues" evidence="1">
    <location>
        <begin position="1036"/>
        <end position="1053"/>
    </location>
</feature>